<protein>
    <submittedName>
        <fullName evidence="2">Uncharacterized protein</fullName>
    </submittedName>
</protein>
<dbReference type="AlphaFoldDB" id="L8GQT1"/>
<organism evidence="2 3">
    <name type="scientific">Acanthamoeba castellanii (strain ATCC 30010 / Neff)</name>
    <dbReference type="NCBI Taxonomy" id="1257118"/>
    <lineage>
        <taxon>Eukaryota</taxon>
        <taxon>Amoebozoa</taxon>
        <taxon>Discosea</taxon>
        <taxon>Longamoebia</taxon>
        <taxon>Centramoebida</taxon>
        <taxon>Acanthamoebidae</taxon>
        <taxon>Acanthamoeba</taxon>
    </lineage>
</organism>
<dbReference type="Proteomes" id="UP000011083">
    <property type="component" value="Unassembled WGS sequence"/>
</dbReference>
<dbReference type="VEuPathDB" id="AmoebaDB:ACA1_192620"/>
<reference evidence="2 3" key="1">
    <citation type="journal article" date="2013" name="Genome Biol.">
        <title>Genome of Acanthamoeba castellanii highlights extensive lateral gene transfer and early evolution of tyrosine kinase signaling.</title>
        <authorList>
            <person name="Clarke M."/>
            <person name="Lohan A.J."/>
            <person name="Liu B."/>
            <person name="Lagkouvardos I."/>
            <person name="Roy S."/>
            <person name="Zafar N."/>
            <person name="Bertelli C."/>
            <person name="Schilde C."/>
            <person name="Kianianmomeni A."/>
            <person name="Burglin T.R."/>
            <person name="Frech C."/>
            <person name="Turcotte B."/>
            <person name="Kopec K.O."/>
            <person name="Synnott J.M."/>
            <person name="Choo C."/>
            <person name="Paponov I."/>
            <person name="Finkler A."/>
            <person name="Soon Heng Tan C."/>
            <person name="Hutchins A.P."/>
            <person name="Weinmeier T."/>
            <person name="Rattei T."/>
            <person name="Chu J.S."/>
            <person name="Gimenez G."/>
            <person name="Irimia M."/>
            <person name="Rigden D.J."/>
            <person name="Fitzpatrick D.A."/>
            <person name="Lorenzo-Morales J."/>
            <person name="Bateman A."/>
            <person name="Chiu C.H."/>
            <person name="Tang P."/>
            <person name="Hegemann P."/>
            <person name="Fromm H."/>
            <person name="Raoult D."/>
            <person name="Greub G."/>
            <person name="Miranda-Saavedra D."/>
            <person name="Chen N."/>
            <person name="Nash P."/>
            <person name="Ginger M.L."/>
            <person name="Horn M."/>
            <person name="Schaap P."/>
            <person name="Caler L."/>
            <person name="Loftus B."/>
        </authorList>
    </citation>
    <scope>NUCLEOTIDE SEQUENCE [LARGE SCALE GENOMIC DNA]</scope>
    <source>
        <strain evidence="2 3">Neff</strain>
    </source>
</reference>
<sequence>MNTAGTIPYELNPKALSKWESEVARQERRWHRSPPKQSGDVEEVRMKSEQAAALLRYASEASRNRPSRKS</sequence>
<feature type="region of interest" description="Disordered" evidence="1">
    <location>
        <begin position="25"/>
        <end position="46"/>
    </location>
</feature>
<evidence type="ECO:0000313" key="2">
    <source>
        <dbReference type="EMBL" id="ELR14491.1"/>
    </source>
</evidence>
<proteinExistence type="predicted"/>
<name>L8GQT1_ACACF</name>
<gene>
    <name evidence="2" type="ORF">ACA1_192620</name>
</gene>
<dbReference type="EMBL" id="KB008052">
    <property type="protein sequence ID" value="ELR14491.1"/>
    <property type="molecule type" value="Genomic_DNA"/>
</dbReference>
<accession>L8GQT1</accession>
<dbReference type="KEGG" id="acan:ACA1_192620"/>
<keyword evidence="3" id="KW-1185">Reference proteome</keyword>
<evidence type="ECO:0000256" key="1">
    <source>
        <dbReference type="SAM" id="MobiDB-lite"/>
    </source>
</evidence>
<dbReference type="GeneID" id="14915057"/>
<dbReference type="RefSeq" id="XP_004336504.1">
    <property type="nucleotide sequence ID" value="XM_004336456.1"/>
</dbReference>
<evidence type="ECO:0000313" key="3">
    <source>
        <dbReference type="Proteomes" id="UP000011083"/>
    </source>
</evidence>